<dbReference type="InterPro" id="IPR036179">
    <property type="entry name" value="Ig-like_dom_sf"/>
</dbReference>
<dbReference type="InParanoid" id="A0A803XZI0"/>
<sequence length="211" mass="23013">MDFLSFLLVLLTAVAVSRAQVQQEPSAEITEGTEINITCSLPNIQSNDNIHWYRQLPGQGPTFIASAVKGSKEVSDPEGRLWVSADRRSSALCLARPRLGDAGVYFCALVAQGEDQQGGLYLWPPTQLYIFPLAEQRNIARQRPIVPCSTISREIFCCKGQCPREQPLQCVATSHSSGNGEGSPHILISYPPRAKPFSLGSSGGIQSRKKN</sequence>
<dbReference type="SUPFAM" id="SSF48726">
    <property type="entry name" value="Immunoglobulin"/>
    <property type="match status" value="1"/>
</dbReference>
<protein>
    <recommendedName>
        <fullName evidence="10">Ig-like domain-containing protein</fullName>
    </recommendedName>
</protein>
<evidence type="ECO:0000256" key="2">
    <source>
        <dbReference type="ARBA" id="ARBA00022475"/>
    </source>
</evidence>
<dbReference type="PANTHER" id="PTHR19433">
    <property type="entry name" value="T-CELL RECEPTOR ALPHA CHAIN V REGION-RELATED"/>
    <property type="match status" value="1"/>
</dbReference>
<dbReference type="InterPro" id="IPR052051">
    <property type="entry name" value="TCR_complex_component"/>
</dbReference>
<name>A0A803XZI0_MELGA</name>
<keyword evidence="3 9" id="KW-0732">Signal</keyword>
<dbReference type="Proteomes" id="UP000001645">
    <property type="component" value="Unplaced"/>
</dbReference>
<reference evidence="11" key="2">
    <citation type="submission" date="2025-08" db="UniProtKB">
        <authorList>
            <consortium name="Ensembl"/>
        </authorList>
    </citation>
    <scope>IDENTIFICATION</scope>
</reference>
<dbReference type="PROSITE" id="PS50835">
    <property type="entry name" value="IG_LIKE"/>
    <property type="match status" value="1"/>
</dbReference>
<dbReference type="GO" id="GO:0005886">
    <property type="term" value="C:plasma membrane"/>
    <property type="evidence" value="ECO:0007669"/>
    <property type="project" value="UniProtKB-SubCell"/>
</dbReference>
<evidence type="ECO:0000256" key="9">
    <source>
        <dbReference type="SAM" id="SignalP"/>
    </source>
</evidence>
<keyword evidence="2" id="KW-1003">Cell membrane</keyword>
<feature type="domain" description="Ig-like" evidence="10">
    <location>
        <begin position="17"/>
        <end position="107"/>
    </location>
</feature>
<dbReference type="PANTHER" id="PTHR19433:SF111">
    <property type="entry name" value="T CELL RECEPTOR ALPHA VARIABLE 4"/>
    <property type="match status" value="1"/>
</dbReference>
<keyword evidence="7" id="KW-0325">Glycoprotein</keyword>
<dbReference type="Pfam" id="PF07686">
    <property type="entry name" value="V-set"/>
    <property type="match status" value="1"/>
</dbReference>
<evidence type="ECO:0000256" key="7">
    <source>
        <dbReference type="ARBA" id="ARBA00023180"/>
    </source>
</evidence>
<dbReference type="GeneTree" id="ENSGT00940000162998"/>
<reference evidence="11" key="1">
    <citation type="journal article" date="2010" name="PLoS Biol.">
        <title>Multi-platform next-generation sequencing of the domestic turkey (Meleagris gallopavo): genome assembly and analysis.</title>
        <authorList>
            <person name="Dalloul R.A."/>
            <person name="Long J.A."/>
            <person name="Zimin A.V."/>
            <person name="Aslam L."/>
            <person name="Beal K."/>
            <person name="Blomberg L.A."/>
            <person name="Bouffard P."/>
            <person name="Burt D.W."/>
            <person name="Crasta O."/>
            <person name="Crooijmans R.P."/>
            <person name="Cooper K."/>
            <person name="Coulombe R.A."/>
            <person name="De S."/>
            <person name="Delany M.E."/>
            <person name="Dodgson J.B."/>
            <person name="Dong J.J."/>
            <person name="Evans C."/>
            <person name="Frederickson K.M."/>
            <person name="Flicek P."/>
            <person name="Florea L."/>
            <person name="Folkerts O."/>
            <person name="Groenen M.A."/>
            <person name="Harkins T.T."/>
            <person name="Herrero J."/>
            <person name="Hoffmann S."/>
            <person name="Megens H.J."/>
            <person name="Jiang A."/>
            <person name="de Jong P."/>
            <person name="Kaiser P."/>
            <person name="Kim H."/>
            <person name="Kim K.W."/>
            <person name="Kim S."/>
            <person name="Langenberger D."/>
            <person name="Lee M.K."/>
            <person name="Lee T."/>
            <person name="Mane S."/>
            <person name="Marcais G."/>
            <person name="Marz M."/>
            <person name="McElroy A.P."/>
            <person name="Modise T."/>
            <person name="Nefedov M."/>
            <person name="Notredame C."/>
            <person name="Paton I.R."/>
            <person name="Payne W.S."/>
            <person name="Pertea G."/>
            <person name="Prickett D."/>
            <person name="Puiu D."/>
            <person name="Qioa D."/>
            <person name="Raineri E."/>
            <person name="Ruffier M."/>
            <person name="Salzberg S.L."/>
            <person name="Schatz M.C."/>
            <person name="Scheuring C."/>
            <person name="Schmidt C.J."/>
            <person name="Schroeder S."/>
            <person name="Searle S.M."/>
            <person name="Smith E.J."/>
            <person name="Smith J."/>
            <person name="Sonstegard T.S."/>
            <person name="Stadler P.F."/>
            <person name="Tafer H."/>
            <person name="Tu Z.J."/>
            <person name="Van Tassell C.P."/>
            <person name="Vilella A.J."/>
            <person name="Williams K.P."/>
            <person name="Yorke J.A."/>
            <person name="Zhang L."/>
            <person name="Zhang H.B."/>
            <person name="Zhang X."/>
            <person name="Zhang Y."/>
            <person name="Reed K.M."/>
        </authorList>
    </citation>
    <scope>NUCLEOTIDE SEQUENCE [LARGE SCALE GENOMIC DNA]</scope>
</reference>
<dbReference type="InterPro" id="IPR013106">
    <property type="entry name" value="Ig_V-set"/>
</dbReference>
<feature type="signal peptide" evidence="9">
    <location>
        <begin position="1"/>
        <end position="19"/>
    </location>
</feature>
<evidence type="ECO:0000313" key="12">
    <source>
        <dbReference type="Proteomes" id="UP000001645"/>
    </source>
</evidence>
<keyword evidence="4" id="KW-0391">Immunity</keyword>
<keyword evidence="6" id="KW-1015">Disulfide bond</keyword>
<dbReference type="GO" id="GO:0009617">
    <property type="term" value="P:response to bacterium"/>
    <property type="evidence" value="ECO:0007669"/>
    <property type="project" value="TreeGrafter"/>
</dbReference>
<evidence type="ECO:0000256" key="8">
    <source>
        <dbReference type="SAM" id="MobiDB-lite"/>
    </source>
</evidence>
<dbReference type="AlphaFoldDB" id="A0A803XZI0"/>
<dbReference type="Ensembl" id="ENSMGAT00000030154.1">
    <property type="protein sequence ID" value="ENSMGAP00000024926.1"/>
    <property type="gene ID" value="ENSMGAG00000018606.1"/>
</dbReference>
<evidence type="ECO:0000256" key="4">
    <source>
        <dbReference type="ARBA" id="ARBA00022859"/>
    </source>
</evidence>
<evidence type="ECO:0000256" key="3">
    <source>
        <dbReference type="ARBA" id="ARBA00022729"/>
    </source>
</evidence>
<keyword evidence="5" id="KW-0472">Membrane</keyword>
<feature type="chain" id="PRO_5032882225" description="Ig-like domain-containing protein" evidence="9">
    <location>
        <begin position="20"/>
        <end position="211"/>
    </location>
</feature>
<evidence type="ECO:0000256" key="6">
    <source>
        <dbReference type="ARBA" id="ARBA00023157"/>
    </source>
</evidence>
<organism evidence="11 12">
    <name type="scientific">Meleagris gallopavo</name>
    <name type="common">Wild turkey</name>
    <dbReference type="NCBI Taxonomy" id="9103"/>
    <lineage>
        <taxon>Eukaryota</taxon>
        <taxon>Metazoa</taxon>
        <taxon>Chordata</taxon>
        <taxon>Craniata</taxon>
        <taxon>Vertebrata</taxon>
        <taxon>Euteleostomi</taxon>
        <taxon>Archelosauria</taxon>
        <taxon>Archosauria</taxon>
        <taxon>Dinosauria</taxon>
        <taxon>Saurischia</taxon>
        <taxon>Theropoda</taxon>
        <taxon>Coelurosauria</taxon>
        <taxon>Aves</taxon>
        <taxon>Neognathae</taxon>
        <taxon>Galloanserae</taxon>
        <taxon>Galliformes</taxon>
        <taxon>Phasianidae</taxon>
        <taxon>Meleagridinae</taxon>
        <taxon>Meleagris</taxon>
    </lineage>
</organism>
<dbReference type="SMART" id="SM00406">
    <property type="entry name" value="IGv"/>
    <property type="match status" value="1"/>
</dbReference>
<feature type="region of interest" description="Disordered" evidence="8">
    <location>
        <begin position="192"/>
        <end position="211"/>
    </location>
</feature>
<accession>A0A803XZI0</accession>
<dbReference type="InterPro" id="IPR013783">
    <property type="entry name" value="Ig-like_fold"/>
</dbReference>
<dbReference type="GO" id="GO:0002376">
    <property type="term" value="P:immune system process"/>
    <property type="evidence" value="ECO:0007669"/>
    <property type="project" value="UniProtKB-KW"/>
</dbReference>
<evidence type="ECO:0000256" key="1">
    <source>
        <dbReference type="ARBA" id="ARBA00004236"/>
    </source>
</evidence>
<dbReference type="SMART" id="SM00409">
    <property type="entry name" value="IG"/>
    <property type="match status" value="1"/>
</dbReference>
<comment type="subcellular location">
    <subcellularLocation>
        <location evidence="1">Cell membrane</location>
    </subcellularLocation>
</comment>
<dbReference type="InterPro" id="IPR007110">
    <property type="entry name" value="Ig-like_dom"/>
</dbReference>
<evidence type="ECO:0000256" key="5">
    <source>
        <dbReference type="ARBA" id="ARBA00023136"/>
    </source>
</evidence>
<dbReference type="Gene3D" id="2.60.40.10">
    <property type="entry name" value="Immunoglobulins"/>
    <property type="match status" value="1"/>
</dbReference>
<evidence type="ECO:0000313" key="11">
    <source>
        <dbReference type="Ensembl" id="ENSMGAP00000024926.1"/>
    </source>
</evidence>
<evidence type="ECO:0000259" key="10">
    <source>
        <dbReference type="PROSITE" id="PS50835"/>
    </source>
</evidence>
<keyword evidence="12" id="KW-1185">Reference proteome</keyword>
<reference evidence="11" key="3">
    <citation type="submission" date="2025-09" db="UniProtKB">
        <authorList>
            <consortium name="Ensembl"/>
        </authorList>
    </citation>
    <scope>IDENTIFICATION</scope>
</reference>
<proteinExistence type="predicted"/>
<dbReference type="InterPro" id="IPR003599">
    <property type="entry name" value="Ig_sub"/>
</dbReference>